<keyword evidence="3" id="KW-1185">Reference proteome</keyword>
<evidence type="ECO:0000313" key="3">
    <source>
        <dbReference type="Proteomes" id="UP000042527"/>
    </source>
</evidence>
<dbReference type="AlphaFoldDB" id="A0A0B7GSL3"/>
<evidence type="ECO:0000313" key="2">
    <source>
        <dbReference type="EMBL" id="CEM61463.1"/>
    </source>
</evidence>
<keyword evidence="1" id="KW-0732">Signal</keyword>
<name>A0A0B7GSL3_TREPH</name>
<dbReference type="EMBL" id="CDNC01000011">
    <property type="protein sequence ID" value="CEM61463.1"/>
    <property type="molecule type" value="Genomic_DNA"/>
</dbReference>
<proteinExistence type="predicted"/>
<gene>
    <name evidence="2" type="ORF">TPHV1_190070</name>
</gene>
<dbReference type="Proteomes" id="UP000042527">
    <property type="component" value="Unassembled WGS sequence"/>
</dbReference>
<feature type="chain" id="PRO_5030004825" description="Lipoprotein" evidence="1">
    <location>
        <begin position="23"/>
        <end position="145"/>
    </location>
</feature>
<evidence type="ECO:0008006" key="4">
    <source>
        <dbReference type="Google" id="ProtNLM"/>
    </source>
</evidence>
<accession>A0A0B7GSL3</accession>
<protein>
    <recommendedName>
        <fullName evidence="4">Lipoprotein</fullName>
    </recommendedName>
</protein>
<evidence type="ECO:0000256" key="1">
    <source>
        <dbReference type="SAM" id="SignalP"/>
    </source>
</evidence>
<dbReference type="RefSeq" id="WP_024753016.1">
    <property type="nucleotide sequence ID" value="NZ_CDNC01000011.1"/>
</dbReference>
<organism evidence="2 3">
    <name type="scientific">Treponema phagedenis</name>
    <dbReference type="NCBI Taxonomy" id="162"/>
    <lineage>
        <taxon>Bacteria</taxon>
        <taxon>Pseudomonadati</taxon>
        <taxon>Spirochaetota</taxon>
        <taxon>Spirochaetia</taxon>
        <taxon>Spirochaetales</taxon>
        <taxon>Treponemataceae</taxon>
        <taxon>Treponema</taxon>
    </lineage>
</organism>
<feature type="signal peptide" evidence="1">
    <location>
        <begin position="1"/>
        <end position="22"/>
    </location>
</feature>
<sequence length="145" mass="16654">MIKSFKFFSFLLYFFVVICLSACTNSNNDGDIVTVYDSSDNKIAEFTSEKDIVYFAELVGNSTENIDEDNSTILYRDLPKDAKISFKYVFTHKRNNGQKTSVNFFVYENYPYITLGGIPLITPLTWELSADDNNFLQSPTTRENK</sequence>
<reference evidence="3" key="1">
    <citation type="submission" date="2015-01" db="EMBL/GenBank/DDBJ databases">
        <authorList>
            <person name="Manzoor Shahid"/>
            <person name="Zubair Saima"/>
        </authorList>
    </citation>
    <scope>NUCLEOTIDE SEQUENCE [LARGE SCALE GENOMIC DNA]</scope>
    <source>
        <strain evidence="3">V1</strain>
    </source>
</reference>